<dbReference type="EMBL" id="AP017655">
    <property type="protein sequence ID" value="BAV65763.1"/>
    <property type="molecule type" value="Genomic_DNA"/>
</dbReference>
<sequence>MAGIGGYFQGVSVGAAQEQAAQKRANDAAEAERKKLQARIDASSERFAENEFARQGAVREIRHESQKVIERPVYRNLCVDADGVGLLDRAAATANSDDIWGLAGDTRPIAERPED</sequence>
<dbReference type="AlphaFoldDB" id="A0A1E1F5G9"/>
<accession>A0A1E1F5G9</accession>
<keyword evidence="3" id="KW-1185">Reference proteome</keyword>
<name>A0A1E1F5G9_9SPHN</name>
<organism evidence="2 3">
    <name type="scientific">Sphingobium cloacae</name>
    <dbReference type="NCBI Taxonomy" id="120107"/>
    <lineage>
        <taxon>Bacteria</taxon>
        <taxon>Pseudomonadati</taxon>
        <taxon>Pseudomonadota</taxon>
        <taxon>Alphaproteobacteria</taxon>
        <taxon>Sphingomonadales</taxon>
        <taxon>Sphingomonadaceae</taxon>
        <taxon>Sphingobium</taxon>
    </lineage>
</organism>
<protein>
    <submittedName>
        <fullName evidence="2">Uncharacterized protein</fullName>
    </submittedName>
</protein>
<dbReference type="Proteomes" id="UP000218272">
    <property type="component" value="Chromosome SCLO_1"/>
</dbReference>
<keyword evidence="1" id="KW-0175">Coiled coil</keyword>
<evidence type="ECO:0000256" key="1">
    <source>
        <dbReference type="SAM" id="Coils"/>
    </source>
</evidence>
<gene>
    <name evidence="2" type="ORF">SCLO_1027230</name>
</gene>
<proteinExistence type="predicted"/>
<dbReference type="KEGG" id="sclo:SCLO_1027230"/>
<reference evidence="2 3" key="1">
    <citation type="submission" date="2016-10" db="EMBL/GenBank/DDBJ databases">
        <title>Complete Genome Sequence of the Nonylphenol-Degrading Bacterium Sphingobium cloacae JCM 10874T.</title>
        <authorList>
            <person name="Ootsuka M."/>
            <person name="Nishizawa T."/>
            <person name="Ohta H."/>
        </authorList>
    </citation>
    <scope>NUCLEOTIDE SEQUENCE [LARGE SCALE GENOMIC DNA]</scope>
    <source>
        <strain evidence="2 3">JCM 10874</strain>
    </source>
</reference>
<evidence type="ECO:0000313" key="2">
    <source>
        <dbReference type="EMBL" id="BAV65763.1"/>
    </source>
</evidence>
<feature type="coiled-coil region" evidence="1">
    <location>
        <begin position="19"/>
        <end position="46"/>
    </location>
</feature>
<evidence type="ECO:0000313" key="3">
    <source>
        <dbReference type="Proteomes" id="UP000218272"/>
    </source>
</evidence>